<dbReference type="Gene3D" id="1.20.58.290">
    <property type="entry name" value="Hypothetical membrane protein ta0354_69_121"/>
    <property type="match status" value="1"/>
</dbReference>
<evidence type="ECO:0000313" key="3">
    <source>
        <dbReference type="EMBL" id="SDX91582.1"/>
    </source>
</evidence>
<dbReference type="RefSeq" id="WP_089766610.1">
    <property type="nucleotide sequence ID" value="NZ_FNPB01000004.1"/>
</dbReference>
<gene>
    <name evidence="3" type="ORF">SAMN04487946_10421</name>
</gene>
<dbReference type="Gene3D" id="2.30.110.10">
    <property type="entry name" value="Electron Transport, Fmn-binding Protein, Chain A"/>
    <property type="match status" value="1"/>
</dbReference>
<evidence type="ECO:0000313" key="4">
    <source>
        <dbReference type="Proteomes" id="UP000199170"/>
    </source>
</evidence>
<evidence type="ECO:0000259" key="2">
    <source>
        <dbReference type="Pfam" id="PF20766"/>
    </source>
</evidence>
<dbReference type="EMBL" id="FNPB01000004">
    <property type="protein sequence ID" value="SDX91582.1"/>
    <property type="molecule type" value="Genomic_DNA"/>
</dbReference>
<name>A0A1H3FKK1_9EURY</name>
<evidence type="ECO:0008006" key="5">
    <source>
        <dbReference type="Google" id="ProtNLM"/>
    </source>
</evidence>
<dbReference type="AlphaFoldDB" id="A0A1H3FKK1"/>
<dbReference type="Proteomes" id="UP000199170">
    <property type="component" value="Unassembled WGS sequence"/>
</dbReference>
<dbReference type="InterPro" id="IPR049288">
    <property type="entry name" value="DUF447_C"/>
</dbReference>
<organism evidence="3 4">
    <name type="scientific">Halobellus clavatus</name>
    <dbReference type="NCBI Taxonomy" id="660517"/>
    <lineage>
        <taxon>Archaea</taxon>
        <taxon>Methanobacteriati</taxon>
        <taxon>Methanobacteriota</taxon>
        <taxon>Stenosarchaea group</taxon>
        <taxon>Halobacteria</taxon>
        <taxon>Halobacteriales</taxon>
        <taxon>Haloferacaceae</taxon>
        <taxon>Halobellus</taxon>
    </lineage>
</organism>
<dbReference type="Pfam" id="PF04289">
    <property type="entry name" value="DUF447_N"/>
    <property type="match status" value="1"/>
</dbReference>
<dbReference type="Pfam" id="PF20766">
    <property type="entry name" value="DUF447_C"/>
    <property type="match status" value="1"/>
</dbReference>
<sequence length="220" mass="23863">MSSDTWPTDLRGVVESVTSTRGPEDQWHVAALGLQAGEQHAAADPVRARTWGQTRTRQHFERRGSARVQFVQDPVVFVRAALDDFETDAPVLDAADAWVEVEAKEIERGTSGGTEWIDWRLRPERTAVERRVVPTTSRSLGAVIELAVAASRLGVPVYDDDELRDRMAYFAGVATNCGASRAKEAVGLVASLSAWTPDDDIAAELGASTPDADDTTDGGW</sequence>
<protein>
    <recommendedName>
        <fullName evidence="5">DUF447 family protein</fullName>
    </recommendedName>
</protein>
<dbReference type="InterPro" id="IPR012349">
    <property type="entry name" value="Split_barrel_FMN-bd"/>
</dbReference>
<dbReference type="InterPro" id="IPR007386">
    <property type="entry name" value="DUF447_N"/>
</dbReference>
<accession>A0A1H3FKK1</accession>
<dbReference type="STRING" id="660517.SAMN04487946_10421"/>
<proteinExistence type="predicted"/>
<dbReference type="SUPFAM" id="SSF50475">
    <property type="entry name" value="FMN-binding split barrel"/>
    <property type="match status" value="1"/>
</dbReference>
<feature type="domain" description="DUF447" evidence="1">
    <location>
        <begin position="15"/>
        <end position="128"/>
    </location>
</feature>
<evidence type="ECO:0000259" key="1">
    <source>
        <dbReference type="Pfam" id="PF04289"/>
    </source>
</evidence>
<reference evidence="4" key="1">
    <citation type="submission" date="2016-10" db="EMBL/GenBank/DDBJ databases">
        <authorList>
            <person name="Varghese N."/>
            <person name="Submissions S."/>
        </authorList>
    </citation>
    <scope>NUCLEOTIDE SEQUENCE [LARGE SCALE GENOMIC DNA]</scope>
    <source>
        <strain evidence="4">CGMCC 1.10118</strain>
    </source>
</reference>
<feature type="domain" description="DUF447" evidence="2">
    <location>
        <begin position="137"/>
        <end position="188"/>
    </location>
</feature>
<dbReference type="OrthoDB" id="146030at2157"/>
<keyword evidence="4" id="KW-1185">Reference proteome</keyword>